<evidence type="ECO:0000256" key="9">
    <source>
        <dbReference type="ARBA" id="ARBA00023136"/>
    </source>
</evidence>
<keyword evidence="5 14" id="KW-0479">Metal-binding</keyword>
<comment type="similarity">
    <text evidence="11 14">Belongs to the fluoride channel Fluc/FEX (TC 1.A.43) family.</text>
</comment>
<evidence type="ECO:0000256" key="3">
    <source>
        <dbReference type="ARBA" id="ARBA00022475"/>
    </source>
</evidence>
<protein>
    <recommendedName>
        <fullName evidence="14">Fluoride-specific ion channel FluC</fullName>
    </recommendedName>
</protein>
<comment type="caution">
    <text evidence="15">The sequence shown here is derived from an EMBL/GenBank/DDBJ whole genome shotgun (WGS) entry which is preliminary data.</text>
</comment>
<dbReference type="Pfam" id="PF02537">
    <property type="entry name" value="CRCB"/>
    <property type="match status" value="1"/>
</dbReference>
<name>A0ABS7ULI4_9BACI</name>
<keyword evidence="7 14" id="KW-0915">Sodium</keyword>
<feature type="transmembrane region" description="Helical" evidence="14">
    <location>
        <begin position="61"/>
        <end position="83"/>
    </location>
</feature>
<keyword evidence="3 14" id="KW-1003">Cell membrane</keyword>
<dbReference type="NCBIfam" id="TIGR00494">
    <property type="entry name" value="crcB"/>
    <property type="match status" value="1"/>
</dbReference>
<comment type="function">
    <text evidence="13 14">Fluoride-specific ion channel. Important for reducing fluoride concentration in the cell, thus reducing its toxicity.</text>
</comment>
<evidence type="ECO:0000256" key="2">
    <source>
        <dbReference type="ARBA" id="ARBA00022448"/>
    </source>
</evidence>
<evidence type="ECO:0000256" key="14">
    <source>
        <dbReference type="HAMAP-Rule" id="MF_00454"/>
    </source>
</evidence>
<reference evidence="15" key="1">
    <citation type="submission" date="2024-05" db="EMBL/GenBank/DDBJ databases">
        <title>Metabacillus sp. nov., isolated from the rhizosphere soil of tomato plants.</title>
        <authorList>
            <person name="Ma R."/>
        </authorList>
    </citation>
    <scope>NUCLEOTIDE SEQUENCE</scope>
    <source>
        <strain evidence="15">DBTR6</strain>
    </source>
</reference>
<feature type="transmembrane region" description="Helical" evidence="14">
    <location>
        <begin position="6"/>
        <end position="22"/>
    </location>
</feature>
<keyword evidence="8 14" id="KW-0406">Ion transport</keyword>
<feature type="transmembrane region" description="Helical" evidence="14">
    <location>
        <begin position="95"/>
        <end position="121"/>
    </location>
</feature>
<evidence type="ECO:0000256" key="11">
    <source>
        <dbReference type="ARBA" id="ARBA00035120"/>
    </source>
</evidence>
<evidence type="ECO:0000256" key="8">
    <source>
        <dbReference type="ARBA" id="ARBA00023065"/>
    </source>
</evidence>
<dbReference type="Proteomes" id="UP001165287">
    <property type="component" value="Unassembled WGS sequence"/>
</dbReference>
<organism evidence="15 16">
    <name type="scientific">Metabacillus rhizolycopersici</name>
    <dbReference type="NCBI Taxonomy" id="2875709"/>
    <lineage>
        <taxon>Bacteria</taxon>
        <taxon>Bacillati</taxon>
        <taxon>Bacillota</taxon>
        <taxon>Bacilli</taxon>
        <taxon>Bacillales</taxon>
        <taxon>Bacillaceae</taxon>
        <taxon>Metabacillus</taxon>
    </lineage>
</organism>
<evidence type="ECO:0000256" key="5">
    <source>
        <dbReference type="ARBA" id="ARBA00022723"/>
    </source>
</evidence>
<evidence type="ECO:0000313" key="15">
    <source>
        <dbReference type="EMBL" id="MBZ5748962.1"/>
    </source>
</evidence>
<feature type="binding site" evidence="14">
    <location>
        <position position="71"/>
    </location>
    <ligand>
        <name>Na(+)</name>
        <dbReference type="ChEBI" id="CHEBI:29101"/>
        <note>structural</note>
    </ligand>
</feature>
<dbReference type="PANTHER" id="PTHR28259:SF16">
    <property type="entry name" value="FLUORIDE-SPECIFIC ION CHANNEL FLUC 2"/>
    <property type="match status" value="1"/>
</dbReference>
<evidence type="ECO:0000256" key="7">
    <source>
        <dbReference type="ARBA" id="ARBA00023053"/>
    </source>
</evidence>
<keyword evidence="4 14" id="KW-0812">Transmembrane</keyword>
<comment type="catalytic activity">
    <reaction evidence="12">
        <text>fluoride(in) = fluoride(out)</text>
        <dbReference type="Rhea" id="RHEA:76159"/>
        <dbReference type="ChEBI" id="CHEBI:17051"/>
    </reaction>
    <physiologicalReaction direction="left-to-right" evidence="12">
        <dbReference type="Rhea" id="RHEA:76160"/>
    </physiologicalReaction>
</comment>
<dbReference type="InterPro" id="IPR003691">
    <property type="entry name" value="FluC"/>
</dbReference>
<comment type="activity regulation">
    <text evidence="14">Na(+) is not transported, but it plays an essential structural role and its presence is essential for fluoride channel function.</text>
</comment>
<evidence type="ECO:0000256" key="6">
    <source>
        <dbReference type="ARBA" id="ARBA00022989"/>
    </source>
</evidence>
<evidence type="ECO:0000256" key="10">
    <source>
        <dbReference type="ARBA" id="ARBA00023303"/>
    </source>
</evidence>
<gene>
    <name evidence="14 15" type="primary">crcB</name>
    <name evidence="14" type="synonym">fluC</name>
    <name evidence="15" type="ORF">K9V48_01515</name>
</gene>
<sequence length="122" mass="13298">MLIHLLLVGVGGFFGAIARFYLSQMLNNKSSFRIPIGTLTVNLVGAFILGIITGIEANTMIALFFGTGFMGAFTTFSTLKLEMIQLYVKKYKREFLIYTGITYGGGLIVAYLGYIIGALFAS</sequence>
<dbReference type="RefSeq" id="WP_224136423.1">
    <property type="nucleotide sequence ID" value="NZ_JAIQUM010000002.1"/>
</dbReference>
<keyword evidence="6 14" id="KW-1133">Transmembrane helix</keyword>
<accession>A0ABS7ULI4</accession>
<dbReference type="EMBL" id="JAIQUM010000002">
    <property type="protein sequence ID" value="MBZ5748962.1"/>
    <property type="molecule type" value="Genomic_DNA"/>
</dbReference>
<evidence type="ECO:0000256" key="12">
    <source>
        <dbReference type="ARBA" id="ARBA00035585"/>
    </source>
</evidence>
<dbReference type="PANTHER" id="PTHR28259">
    <property type="entry name" value="FLUORIDE EXPORT PROTEIN 1-RELATED"/>
    <property type="match status" value="1"/>
</dbReference>
<evidence type="ECO:0000256" key="13">
    <source>
        <dbReference type="ARBA" id="ARBA00049940"/>
    </source>
</evidence>
<proteinExistence type="inferred from homology"/>
<evidence type="ECO:0000256" key="4">
    <source>
        <dbReference type="ARBA" id="ARBA00022692"/>
    </source>
</evidence>
<keyword evidence="16" id="KW-1185">Reference proteome</keyword>
<keyword evidence="9 14" id="KW-0472">Membrane</keyword>
<keyword evidence="10 14" id="KW-0407">Ion channel</keyword>
<comment type="subcellular location">
    <subcellularLocation>
        <location evidence="1 14">Cell membrane</location>
        <topology evidence="1 14">Multi-pass membrane protein</topology>
    </subcellularLocation>
</comment>
<evidence type="ECO:0000313" key="16">
    <source>
        <dbReference type="Proteomes" id="UP001165287"/>
    </source>
</evidence>
<evidence type="ECO:0000256" key="1">
    <source>
        <dbReference type="ARBA" id="ARBA00004651"/>
    </source>
</evidence>
<dbReference type="HAMAP" id="MF_00454">
    <property type="entry name" value="FluC"/>
    <property type="match status" value="1"/>
</dbReference>
<feature type="transmembrane region" description="Helical" evidence="14">
    <location>
        <begin position="34"/>
        <end position="55"/>
    </location>
</feature>
<keyword evidence="2 14" id="KW-0813">Transport</keyword>
<feature type="binding site" evidence="14">
    <location>
        <position position="74"/>
    </location>
    <ligand>
        <name>Na(+)</name>
        <dbReference type="ChEBI" id="CHEBI:29101"/>
        <note>structural</note>
    </ligand>
</feature>